<organism evidence="9 10">
    <name type="scientific">Compostibacter hankyongensis</name>
    <dbReference type="NCBI Taxonomy" id="1007089"/>
    <lineage>
        <taxon>Bacteria</taxon>
        <taxon>Pseudomonadati</taxon>
        <taxon>Bacteroidota</taxon>
        <taxon>Chitinophagia</taxon>
        <taxon>Chitinophagales</taxon>
        <taxon>Chitinophagaceae</taxon>
        <taxon>Compostibacter</taxon>
    </lineage>
</organism>
<name>A0ABP8FLQ3_9BACT</name>
<sequence length="632" mass="70836">MNKIILLAALFAGLFFSPVQAQQKAADAVHLIPEPVSLHTGTGHFRLSGQTAIVVPAGDAEAQKLGKMLGTMLGTPTGYSFPVVSTHSGNQPAIVLALNRSPQSELGEAGYTLRVTPGGVTITANRHKGLFYGMQTLLQLLPPEIESHEKTAGITWDIPAVDILDYPRFGWRGLMLDVSRHFFSKEFVEAYIDQMVKYKYNVFHWHLTDDNGWRVEIKSLPQLTQHGAWRVPRTGRWGTFEKPQPGEKASYGGYYTQDDIREVIKYAQDRFVTIVPEVDIPAHSLSLISTFPNLSCTQLQYPVNPGSPFYKKEDNVLCIGNDSTYLILDKIFTELAQLFPGEYIHVGGDEAYKGFWEKCPKCQALMQHEHLKNVDELQSYFIKKMEKMLLAKGKRLIGWDEILQGGLAPEATVMSWRGMEGGIQAAKMNHHVVMSPNSFTYIDLYQGDPLVEPATYSMLRLSTCYAFEPVPEGVDPKYILGGQANLWAESIANERHAEYMTWPRALAVAEAVWSPAKKKNWDGFVQRMESQFPRFDAAGVKYARSAYDPIISGVKDSGGKLQVKLATEIDGLDIYYTFDGTEPDNHYPEYKGQPLDIPEGASEIRVITYRDGKPIGRQINCPLSEVEKRIKK</sequence>
<dbReference type="PRINTS" id="PR00738">
    <property type="entry name" value="GLHYDRLASE20"/>
</dbReference>
<evidence type="ECO:0000313" key="10">
    <source>
        <dbReference type="Proteomes" id="UP001501207"/>
    </source>
</evidence>
<keyword evidence="4" id="KW-0378">Hydrolase</keyword>
<dbReference type="Gene3D" id="3.30.379.10">
    <property type="entry name" value="Chitobiase/beta-hexosaminidase domain 2-like"/>
    <property type="match status" value="1"/>
</dbReference>
<comment type="catalytic activity">
    <reaction evidence="1">
        <text>Hydrolysis of terminal non-reducing N-acetyl-D-hexosamine residues in N-acetyl-beta-D-hexosaminides.</text>
        <dbReference type="EC" id="3.2.1.52"/>
    </reaction>
</comment>
<dbReference type="PANTHER" id="PTHR22600">
    <property type="entry name" value="BETA-HEXOSAMINIDASE"/>
    <property type="match status" value="1"/>
</dbReference>
<feature type="domain" description="Glycoside hydrolase family 20 catalytic" evidence="7">
    <location>
        <begin position="169"/>
        <end position="515"/>
    </location>
</feature>
<dbReference type="InterPro" id="IPR015883">
    <property type="entry name" value="Glyco_hydro_20_cat"/>
</dbReference>
<dbReference type="InterPro" id="IPR025705">
    <property type="entry name" value="Beta_hexosaminidase_sua/sub"/>
</dbReference>
<dbReference type="SUPFAM" id="SSF51445">
    <property type="entry name" value="(Trans)glycosidases"/>
    <property type="match status" value="1"/>
</dbReference>
<evidence type="ECO:0000313" key="9">
    <source>
        <dbReference type="EMBL" id="GAA4306522.1"/>
    </source>
</evidence>
<evidence type="ECO:0000256" key="4">
    <source>
        <dbReference type="ARBA" id="ARBA00022801"/>
    </source>
</evidence>
<evidence type="ECO:0000259" key="8">
    <source>
        <dbReference type="Pfam" id="PF02838"/>
    </source>
</evidence>
<comment type="caution">
    <text evidence="9">The sequence shown here is derived from an EMBL/GenBank/DDBJ whole genome shotgun (WGS) entry which is preliminary data.</text>
</comment>
<dbReference type="RefSeq" id="WP_344977175.1">
    <property type="nucleotide sequence ID" value="NZ_BAABFN010000002.1"/>
</dbReference>
<dbReference type="InterPro" id="IPR029018">
    <property type="entry name" value="Hex-like_dom2"/>
</dbReference>
<evidence type="ECO:0000256" key="1">
    <source>
        <dbReference type="ARBA" id="ARBA00001231"/>
    </source>
</evidence>
<feature type="signal peptide" evidence="6">
    <location>
        <begin position="1"/>
        <end position="21"/>
    </location>
</feature>
<gene>
    <name evidence="9" type="ORF">GCM10023143_12520</name>
</gene>
<keyword evidence="5" id="KW-0326">Glycosidase</keyword>
<evidence type="ECO:0000259" key="7">
    <source>
        <dbReference type="Pfam" id="PF00728"/>
    </source>
</evidence>
<dbReference type="InterPro" id="IPR015882">
    <property type="entry name" value="HEX_bac_N"/>
</dbReference>
<evidence type="ECO:0000256" key="2">
    <source>
        <dbReference type="ARBA" id="ARBA00006285"/>
    </source>
</evidence>
<dbReference type="EC" id="3.2.1.52" evidence="3"/>
<proteinExistence type="inferred from homology"/>
<accession>A0ABP8FLQ3</accession>
<evidence type="ECO:0000256" key="3">
    <source>
        <dbReference type="ARBA" id="ARBA00012663"/>
    </source>
</evidence>
<dbReference type="Pfam" id="PF13287">
    <property type="entry name" value="Fn3_assoc"/>
    <property type="match status" value="1"/>
</dbReference>
<evidence type="ECO:0000256" key="6">
    <source>
        <dbReference type="SAM" id="SignalP"/>
    </source>
</evidence>
<dbReference type="Proteomes" id="UP001501207">
    <property type="component" value="Unassembled WGS sequence"/>
</dbReference>
<dbReference type="InterPro" id="IPR017853">
    <property type="entry name" value="GH"/>
</dbReference>
<dbReference type="Pfam" id="PF00728">
    <property type="entry name" value="Glyco_hydro_20"/>
    <property type="match status" value="1"/>
</dbReference>
<keyword evidence="10" id="KW-1185">Reference proteome</keyword>
<dbReference type="EMBL" id="BAABFN010000002">
    <property type="protein sequence ID" value="GAA4306522.1"/>
    <property type="molecule type" value="Genomic_DNA"/>
</dbReference>
<dbReference type="Pfam" id="PF02838">
    <property type="entry name" value="Glyco_hydro_20b"/>
    <property type="match status" value="1"/>
</dbReference>
<evidence type="ECO:0000256" key="5">
    <source>
        <dbReference type="ARBA" id="ARBA00023295"/>
    </source>
</evidence>
<dbReference type="InterPro" id="IPR026876">
    <property type="entry name" value="Fn3_assoc_repeat"/>
</dbReference>
<reference evidence="10" key="1">
    <citation type="journal article" date="2019" name="Int. J. Syst. Evol. Microbiol.">
        <title>The Global Catalogue of Microorganisms (GCM) 10K type strain sequencing project: providing services to taxonomists for standard genome sequencing and annotation.</title>
        <authorList>
            <consortium name="The Broad Institute Genomics Platform"/>
            <consortium name="The Broad Institute Genome Sequencing Center for Infectious Disease"/>
            <person name="Wu L."/>
            <person name="Ma J."/>
        </authorList>
    </citation>
    <scope>NUCLEOTIDE SEQUENCE [LARGE SCALE GENOMIC DNA]</scope>
    <source>
        <strain evidence="10">JCM 17664</strain>
    </source>
</reference>
<comment type="similarity">
    <text evidence="2">Belongs to the glycosyl hydrolase 20 family.</text>
</comment>
<dbReference type="CDD" id="cd06563">
    <property type="entry name" value="GH20_chitobiase-like"/>
    <property type="match status" value="1"/>
</dbReference>
<dbReference type="PANTHER" id="PTHR22600:SF57">
    <property type="entry name" value="BETA-N-ACETYLHEXOSAMINIDASE"/>
    <property type="match status" value="1"/>
</dbReference>
<keyword evidence="6" id="KW-0732">Signal</keyword>
<feature type="domain" description="Beta-hexosaminidase bacterial type N-terminal" evidence="8">
    <location>
        <begin position="30"/>
        <end position="166"/>
    </location>
</feature>
<feature type="chain" id="PRO_5046771472" description="beta-N-acetylhexosaminidase" evidence="6">
    <location>
        <begin position="22"/>
        <end position="632"/>
    </location>
</feature>
<protein>
    <recommendedName>
        <fullName evidence="3">beta-N-acetylhexosaminidase</fullName>
        <ecNumber evidence="3">3.2.1.52</ecNumber>
    </recommendedName>
</protein>
<dbReference type="SUPFAM" id="SSF55545">
    <property type="entry name" value="beta-N-acetylhexosaminidase-like domain"/>
    <property type="match status" value="1"/>
</dbReference>
<dbReference type="Gene3D" id="3.20.20.80">
    <property type="entry name" value="Glycosidases"/>
    <property type="match status" value="1"/>
</dbReference>